<reference evidence="6" key="2">
    <citation type="submission" date="2018-05" db="EMBL/GenBank/DDBJ databases">
        <title>Effector identification in a new, highly contiguous assembly of the strawberry crown rot pathogen Phytophthora cactorum.</title>
        <authorList>
            <person name="Armitage A.D."/>
            <person name="Nellist C.F."/>
            <person name="Bates H."/>
            <person name="Vickerstaff R.J."/>
            <person name="Harrison R.J."/>
        </authorList>
    </citation>
    <scope>NUCLEOTIDE SEQUENCE</scope>
    <source>
        <strain evidence="2">15-7</strain>
        <strain evidence="3">4032</strain>
        <strain evidence="4">4040</strain>
        <strain evidence="5">P415</strain>
        <strain evidence="6">P421</strain>
    </source>
</reference>
<dbReference type="EMBL" id="RCMK01000145">
    <property type="protein sequence ID" value="KAG2946932.1"/>
    <property type="molecule type" value="Genomic_DNA"/>
</dbReference>
<feature type="compositionally biased region" description="Acidic residues" evidence="1">
    <location>
        <begin position="93"/>
        <end position="103"/>
    </location>
</feature>
<dbReference type="Proteomes" id="UP000697107">
    <property type="component" value="Unassembled WGS sequence"/>
</dbReference>
<comment type="caution">
    <text evidence="7">The sequence shown here is derived from an EMBL/GenBank/DDBJ whole genome shotgun (WGS) entry which is preliminary data.</text>
</comment>
<reference evidence="7 8" key="1">
    <citation type="submission" date="2018-01" db="EMBL/GenBank/DDBJ databases">
        <title>Draft genome of the strawberry crown rot pathogen Phytophthora cactorum.</title>
        <authorList>
            <person name="Armitage A.D."/>
            <person name="Lysoe E."/>
            <person name="Nellist C.F."/>
            <person name="Harrison R.J."/>
            <person name="Brurberg M.B."/>
        </authorList>
    </citation>
    <scope>NUCLEOTIDE SEQUENCE [LARGE SCALE GENOMIC DNA]</scope>
    <source>
        <strain evidence="7 8">10300</strain>
    </source>
</reference>
<proteinExistence type="predicted"/>
<dbReference type="Proteomes" id="UP000735874">
    <property type="component" value="Unassembled WGS sequence"/>
</dbReference>
<dbReference type="EMBL" id="MJFZ01000042">
    <property type="protein sequence ID" value="RAW40750.1"/>
    <property type="molecule type" value="Genomic_DNA"/>
</dbReference>
<evidence type="ECO:0000313" key="7">
    <source>
        <dbReference type="EMBL" id="RAW40750.1"/>
    </source>
</evidence>
<feature type="region of interest" description="Disordered" evidence="1">
    <location>
        <begin position="85"/>
        <end position="106"/>
    </location>
</feature>
<evidence type="ECO:0000313" key="3">
    <source>
        <dbReference type="EMBL" id="KAG2939063.1"/>
    </source>
</evidence>
<evidence type="ECO:0000313" key="2">
    <source>
        <dbReference type="EMBL" id="KAG2863353.1"/>
    </source>
</evidence>
<name>A0A329SVK6_9STRA</name>
<sequence>MQPSPLKDLKKVESVSKALQAEDLSLLDARVWLNRLIFIKPHYSWFFGPRDEIVHIPEFDAGCVRVLARNASRLTRAEKAVLSPFTAASPTAESEDGGEEEGSFVEQLQKRRRLAVKETKYDCYT</sequence>
<gene>
    <name evidence="7" type="ORF">PC110_g3043</name>
    <name evidence="2" type="ORF">PC113_g5520</name>
    <name evidence="3" type="ORF">PC115_g3328</name>
    <name evidence="4" type="ORF">PC117_g7207</name>
    <name evidence="5" type="ORF">PC118_g6317</name>
    <name evidence="6" type="ORF">PC129_g19389</name>
</gene>
<dbReference type="Proteomes" id="UP000774804">
    <property type="component" value="Unassembled WGS sequence"/>
</dbReference>
<dbReference type="AlphaFoldDB" id="A0A329SVK6"/>
<dbReference type="Proteomes" id="UP000736787">
    <property type="component" value="Unassembled WGS sequence"/>
</dbReference>
<organism evidence="7 8">
    <name type="scientific">Phytophthora cactorum</name>
    <dbReference type="NCBI Taxonomy" id="29920"/>
    <lineage>
        <taxon>Eukaryota</taxon>
        <taxon>Sar</taxon>
        <taxon>Stramenopiles</taxon>
        <taxon>Oomycota</taxon>
        <taxon>Peronosporomycetes</taxon>
        <taxon>Peronosporales</taxon>
        <taxon>Peronosporaceae</taxon>
        <taxon>Phytophthora</taxon>
    </lineage>
</organism>
<evidence type="ECO:0000313" key="5">
    <source>
        <dbReference type="EMBL" id="KAG2989158.1"/>
    </source>
</evidence>
<dbReference type="Proteomes" id="UP000251314">
    <property type="component" value="Unassembled WGS sequence"/>
</dbReference>
<dbReference type="EMBL" id="RCMV01001237">
    <property type="protein sequence ID" value="KAG3209601.1"/>
    <property type="molecule type" value="Genomic_DNA"/>
</dbReference>
<dbReference type="EMBL" id="RCMG01000106">
    <property type="protein sequence ID" value="KAG2863353.1"/>
    <property type="molecule type" value="Genomic_DNA"/>
</dbReference>
<protein>
    <submittedName>
        <fullName evidence="7">Uncharacterized protein</fullName>
    </submittedName>
</protein>
<evidence type="ECO:0000313" key="8">
    <source>
        <dbReference type="Proteomes" id="UP000251314"/>
    </source>
</evidence>
<evidence type="ECO:0000313" key="6">
    <source>
        <dbReference type="EMBL" id="KAG3209601.1"/>
    </source>
</evidence>
<keyword evidence="8" id="KW-1185">Reference proteome</keyword>
<dbReference type="VEuPathDB" id="FungiDB:PC110_g3043"/>
<dbReference type="EMBL" id="RCML01000139">
    <property type="protein sequence ID" value="KAG2989158.1"/>
    <property type="molecule type" value="Genomic_DNA"/>
</dbReference>
<dbReference type="EMBL" id="RCMI01000054">
    <property type="protein sequence ID" value="KAG2939063.1"/>
    <property type="molecule type" value="Genomic_DNA"/>
</dbReference>
<evidence type="ECO:0000313" key="4">
    <source>
        <dbReference type="EMBL" id="KAG2946932.1"/>
    </source>
</evidence>
<dbReference type="PANTHER" id="PTHR40866">
    <property type="entry name" value="BED-TYPE DOMAIN-CONTAINING PROTEIN"/>
    <property type="match status" value="1"/>
</dbReference>
<dbReference type="Proteomes" id="UP000760860">
    <property type="component" value="Unassembled WGS sequence"/>
</dbReference>
<evidence type="ECO:0000256" key="1">
    <source>
        <dbReference type="SAM" id="MobiDB-lite"/>
    </source>
</evidence>
<dbReference type="OrthoDB" id="119381at2759"/>
<dbReference type="PANTHER" id="PTHR40866:SF1">
    <property type="entry name" value="BED-TYPE DOMAIN-CONTAINING PROTEIN"/>
    <property type="match status" value="1"/>
</dbReference>
<accession>A0A329SVK6</accession>